<name>A0A4Z0BID3_9BURK</name>
<feature type="region of interest" description="Disordered" evidence="1">
    <location>
        <begin position="1"/>
        <end position="21"/>
    </location>
</feature>
<protein>
    <submittedName>
        <fullName evidence="2">Uncharacterized protein</fullName>
    </submittedName>
</protein>
<dbReference type="RefSeq" id="WP_135250857.1">
    <property type="nucleotide sequence ID" value="NZ_SMLK01000006.1"/>
</dbReference>
<accession>A0A4Z0BID3</accession>
<proteinExistence type="predicted"/>
<dbReference type="EMBL" id="SMLK01000006">
    <property type="protein sequence ID" value="TFY98169.1"/>
    <property type="molecule type" value="Genomic_DNA"/>
</dbReference>
<dbReference type="OrthoDB" id="8913847at2"/>
<dbReference type="AlphaFoldDB" id="A0A4Z0BID3"/>
<keyword evidence="3" id="KW-1185">Reference proteome</keyword>
<gene>
    <name evidence="2" type="ORF">EZ216_16325</name>
</gene>
<evidence type="ECO:0000313" key="3">
    <source>
        <dbReference type="Proteomes" id="UP000297839"/>
    </source>
</evidence>
<organism evidence="2 3">
    <name type="scientific">Ramlibacter humi</name>
    <dbReference type="NCBI Taxonomy" id="2530451"/>
    <lineage>
        <taxon>Bacteria</taxon>
        <taxon>Pseudomonadati</taxon>
        <taxon>Pseudomonadota</taxon>
        <taxon>Betaproteobacteria</taxon>
        <taxon>Burkholderiales</taxon>
        <taxon>Comamonadaceae</taxon>
        <taxon>Ramlibacter</taxon>
    </lineage>
</organism>
<comment type="caution">
    <text evidence="2">The sequence shown here is derived from an EMBL/GenBank/DDBJ whole genome shotgun (WGS) entry which is preliminary data.</text>
</comment>
<sequence>MTRHPRGHLKLTGDTHLPDVESDDLEIEEGTAPLAKLARDANSPRRVAVRHAGMLRDPDFGSDNTSRRESAFAHPSLAKALARPRTQVRWMPLIFGGLALMALRRLRR</sequence>
<evidence type="ECO:0000313" key="2">
    <source>
        <dbReference type="EMBL" id="TFY98169.1"/>
    </source>
</evidence>
<dbReference type="Proteomes" id="UP000297839">
    <property type="component" value="Unassembled WGS sequence"/>
</dbReference>
<reference evidence="2 3" key="1">
    <citation type="submission" date="2019-03" db="EMBL/GenBank/DDBJ databases">
        <title>Ramlibacter sp. 18x22-1, whole genome shotgun sequence.</title>
        <authorList>
            <person name="Zhang X."/>
            <person name="Feng G."/>
            <person name="Zhu H."/>
        </authorList>
    </citation>
    <scope>NUCLEOTIDE SEQUENCE [LARGE SCALE GENOMIC DNA]</scope>
    <source>
        <strain evidence="2 3">18x22-1</strain>
    </source>
</reference>
<evidence type="ECO:0000256" key="1">
    <source>
        <dbReference type="SAM" id="MobiDB-lite"/>
    </source>
</evidence>